<reference evidence="2" key="1">
    <citation type="submission" date="2020-07" db="EMBL/GenBank/DDBJ databases">
        <title>The High-quality genome of the commercially important snow crab, Chionoecetes opilio.</title>
        <authorList>
            <person name="Jeong J.-H."/>
            <person name="Ryu S."/>
        </authorList>
    </citation>
    <scope>NUCLEOTIDE SEQUENCE</scope>
    <source>
        <strain evidence="2">MADBK_172401_WGS</strain>
        <tissue evidence="2">Digestive gland</tissue>
    </source>
</reference>
<keyword evidence="3" id="KW-1185">Reference proteome</keyword>
<sequence>MQHRLLVVRHVPPCPSPIILSRPNGTTTTTSRRQAESTMWWLCRVPQIAARVTPSTQALRCFSAAVKLPPDIAFEELKQKLGDRQVTLIDVRMPGEQRKDGMIPDSKNIGLPWLGPSILQSDEDFTSQLGFKKPVLDEPIVMTCLAGIRARTAQLAFMAVGYTNVRLVLPSPCTSHPIHLSRYSSVGQEKLPPNSINEDEETSGKITVLLFYISRVLSHQCRGRRRRSTHDIHSPHTFALTNSIHHTLYT</sequence>
<dbReference type="GO" id="GO:0004792">
    <property type="term" value="F:thiosulfate-cyanide sulfurtransferase activity"/>
    <property type="evidence" value="ECO:0007669"/>
    <property type="project" value="TreeGrafter"/>
</dbReference>
<dbReference type="PANTHER" id="PTHR44086">
    <property type="entry name" value="THIOSULFATE SULFURTRANSFERASE RDL2, MITOCHONDRIAL-RELATED"/>
    <property type="match status" value="1"/>
</dbReference>
<gene>
    <name evidence="2" type="ORF">GWK47_030847</name>
</gene>
<accession>A0A8J4YJD2</accession>
<protein>
    <submittedName>
        <fullName evidence="2">Putative thiosulfate sulfurtransferase, mitochondrial</fullName>
    </submittedName>
</protein>
<comment type="caution">
    <text evidence="2">The sequence shown here is derived from an EMBL/GenBank/DDBJ whole genome shotgun (WGS) entry which is preliminary data.</text>
</comment>
<dbReference type="PANTHER" id="PTHR44086:SF10">
    <property type="entry name" value="THIOSULFATE SULFURTRANSFERASE_RHODANESE-LIKE DOMAIN-CONTAINING PROTEIN 3"/>
    <property type="match status" value="1"/>
</dbReference>
<dbReference type="OrthoDB" id="566238at2759"/>
<evidence type="ECO:0000313" key="3">
    <source>
        <dbReference type="Proteomes" id="UP000770661"/>
    </source>
</evidence>
<dbReference type="GO" id="GO:0005739">
    <property type="term" value="C:mitochondrion"/>
    <property type="evidence" value="ECO:0007669"/>
    <property type="project" value="TreeGrafter"/>
</dbReference>
<dbReference type="SMART" id="SM00450">
    <property type="entry name" value="RHOD"/>
    <property type="match status" value="1"/>
</dbReference>
<proteinExistence type="predicted"/>
<dbReference type="InterPro" id="IPR036873">
    <property type="entry name" value="Rhodanese-like_dom_sf"/>
</dbReference>
<organism evidence="2 3">
    <name type="scientific">Chionoecetes opilio</name>
    <name type="common">Atlantic snow crab</name>
    <name type="synonym">Cancer opilio</name>
    <dbReference type="NCBI Taxonomy" id="41210"/>
    <lineage>
        <taxon>Eukaryota</taxon>
        <taxon>Metazoa</taxon>
        <taxon>Ecdysozoa</taxon>
        <taxon>Arthropoda</taxon>
        <taxon>Crustacea</taxon>
        <taxon>Multicrustacea</taxon>
        <taxon>Malacostraca</taxon>
        <taxon>Eumalacostraca</taxon>
        <taxon>Eucarida</taxon>
        <taxon>Decapoda</taxon>
        <taxon>Pleocyemata</taxon>
        <taxon>Brachyura</taxon>
        <taxon>Eubrachyura</taxon>
        <taxon>Majoidea</taxon>
        <taxon>Majidae</taxon>
        <taxon>Chionoecetes</taxon>
    </lineage>
</organism>
<evidence type="ECO:0000259" key="1">
    <source>
        <dbReference type="PROSITE" id="PS50206"/>
    </source>
</evidence>
<dbReference type="EMBL" id="JACEEZ010001461">
    <property type="protein sequence ID" value="KAG0729203.1"/>
    <property type="molecule type" value="Genomic_DNA"/>
</dbReference>
<dbReference type="AlphaFoldDB" id="A0A8J4YJD2"/>
<evidence type="ECO:0000313" key="2">
    <source>
        <dbReference type="EMBL" id="KAG0729203.1"/>
    </source>
</evidence>
<dbReference type="SUPFAM" id="SSF52821">
    <property type="entry name" value="Rhodanese/Cell cycle control phosphatase"/>
    <property type="match status" value="1"/>
</dbReference>
<dbReference type="Pfam" id="PF00581">
    <property type="entry name" value="Rhodanese"/>
    <property type="match status" value="1"/>
</dbReference>
<dbReference type="Gene3D" id="3.40.250.10">
    <property type="entry name" value="Rhodanese-like domain"/>
    <property type="match status" value="1"/>
</dbReference>
<name>A0A8J4YJD2_CHIOP</name>
<dbReference type="PROSITE" id="PS50206">
    <property type="entry name" value="RHODANESE_3"/>
    <property type="match status" value="1"/>
</dbReference>
<dbReference type="Proteomes" id="UP000770661">
    <property type="component" value="Unassembled WGS sequence"/>
</dbReference>
<dbReference type="InterPro" id="IPR001763">
    <property type="entry name" value="Rhodanese-like_dom"/>
</dbReference>
<feature type="domain" description="Rhodanese" evidence="1">
    <location>
        <begin position="82"/>
        <end position="175"/>
    </location>
</feature>